<name>L8JD23_9GAMM</name>
<gene>
    <name evidence="1" type="ORF">C942_01859</name>
</gene>
<reference evidence="1 2" key="1">
    <citation type="submission" date="2012-12" db="EMBL/GenBank/DDBJ databases">
        <title>Genome Assembly of Photobacterium sp. AK15.</title>
        <authorList>
            <person name="Khatri I."/>
            <person name="Vaidya B."/>
            <person name="Srinivas T.N.R."/>
            <person name="Subramanian S."/>
            <person name="Pinnaka A."/>
        </authorList>
    </citation>
    <scope>NUCLEOTIDE SEQUENCE [LARGE SCALE GENOMIC DNA]</scope>
    <source>
        <strain evidence="1 2">AK15</strain>
    </source>
</reference>
<dbReference type="EMBL" id="AMZO01000020">
    <property type="protein sequence ID" value="ELR65287.1"/>
    <property type="molecule type" value="Genomic_DNA"/>
</dbReference>
<evidence type="ECO:0000313" key="1">
    <source>
        <dbReference type="EMBL" id="ELR65287.1"/>
    </source>
</evidence>
<evidence type="ECO:0000313" key="2">
    <source>
        <dbReference type="Proteomes" id="UP000011134"/>
    </source>
</evidence>
<dbReference type="Proteomes" id="UP000011134">
    <property type="component" value="Unassembled WGS sequence"/>
</dbReference>
<organism evidence="1 2">
    <name type="scientific">Photobacterium marinum</name>
    <dbReference type="NCBI Taxonomy" id="1056511"/>
    <lineage>
        <taxon>Bacteria</taxon>
        <taxon>Pseudomonadati</taxon>
        <taxon>Pseudomonadota</taxon>
        <taxon>Gammaproteobacteria</taxon>
        <taxon>Vibrionales</taxon>
        <taxon>Vibrionaceae</taxon>
        <taxon>Photobacterium</taxon>
    </lineage>
</organism>
<protein>
    <submittedName>
        <fullName evidence="1">Uncharacterized protein</fullName>
    </submittedName>
</protein>
<proteinExistence type="predicted"/>
<sequence>MDDGRRGEPEFGGCTGFIVIDWLEGVELFLAGTCVSV</sequence>
<dbReference type="AlphaFoldDB" id="L8JD23"/>
<accession>L8JD23</accession>
<comment type="caution">
    <text evidence="1">The sequence shown here is derived from an EMBL/GenBank/DDBJ whole genome shotgun (WGS) entry which is preliminary data.</text>
</comment>
<dbReference type="PATRIC" id="fig|1056511.3.peg.2934"/>
<keyword evidence="2" id="KW-1185">Reference proteome</keyword>